<keyword evidence="7" id="KW-1185">Reference proteome</keyword>
<reference evidence="6" key="1">
    <citation type="submission" date="2023-03" db="EMBL/GenBank/DDBJ databases">
        <title>Massive genome expansion in bonnet fungi (Mycena s.s.) driven by repeated elements and novel gene families across ecological guilds.</title>
        <authorList>
            <consortium name="Lawrence Berkeley National Laboratory"/>
            <person name="Harder C.B."/>
            <person name="Miyauchi S."/>
            <person name="Viragh M."/>
            <person name="Kuo A."/>
            <person name="Thoen E."/>
            <person name="Andreopoulos B."/>
            <person name="Lu D."/>
            <person name="Skrede I."/>
            <person name="Drula E."/>
            <person name="Henrissat B."/>
            <person name="Morin E."/>
            <person name="Kohler A."/>
            <person name="Barry K."/>
            <person name="LaButti K."/>
            <person name="Morin E."/>
            <person name="Salamov A."/>
            <person name="Lipzen A."/>
            <person name="Mereny Z."/>
            <person name="Hegedus B."/>
            <person name="Baldrian P."/>
            <person name="Stursova M."/>
            <person name="Weitz H."/>
            <person name="Taylor A."/>
            <person name="Grigoriev I.V."/>
            <person name="Nagy L.G."/>
            <person name="Martin F."/>
            <person name="Kauserud H."/>
        </authorList>
    </citation>
    <scope>NUCLEOTIDE SEQUENCE</scope>
    <source>
        <strain evidence="6">CBHHK002</strain>
    </source>
</reference>
<gene>
    <name evidence="6" type="ORF">DFH08DRAFT_1073850</name>
</gene>
<organism evidence="6 7">
    <name type="scientific">Mycena albidolilacea</name>
    <dbReference type="NCBI Taxonomy" id="1033008"/>
    <lineage>
        <taxon>Eukaryota</taxon>
        <taxon>Fungi</taxon>
        <taxon>Dikarya</taxon>
        <taxon>Basidiomycota</taxon>
        <taxon>Agaricomycotina</taxon>
        <taxon>Agaricomycetes</taxon>
        <taxon>Agaricomycetidae</taxon>
        <taxon>Agaricales</taxon>
        <taxon>Marasmiineae</taxon>
        <taxon>Mycenaceae</taxon>
        <taxon>Mycena</taxon>
    </lineage>
</organism>
<dbReference type="SUPFAM" id="SSF144232">
    <property type="entry name" value="HIT/MYND zinc finger-like"/>
    <property type="match status" value="1"/>
</dbReference>
<evidence type="ECO:0000256" key="1">
    <source>
        <dbReference type="ARBA" id="ARBA00022723"/>
    </source>
</evidence>
<proteinExistence type="predicted"/>
<name>A0AAD7ANV6_9AGAR</name>
<accession>A0AAD7ANV6</accession>
<keyword evidence="1" id="KW-0479">Metal-binding</keyword>
<dbReference type="Gene3D" id="6.10.140.2220">
    <property type="match status" value="1"/>
</dbReference>
<dbReference type="EMBL" id="JARIHO010000004">
    <property type="protein sequence ID" value="KAJ7362989.1"/>
    <property type="molecule type" value="Genomic_DNA"/>
</dbReference>
<feature type="domain" description="MYND-type" evidence="5">
    <location>
        <begin position="420"/>
        <end position="464"/>
    </location>
</feature>
<dbReference type="GO" id="GO:0008270">
    <property type="term" value="F:zinc ion binding"/>
    <property type="evidence" value="ECO:0007669"/>
    <property type="project" value="UniProtKB-KW"/>
</dbReference>
<dbReference type="PROSITE" id="PS50865">
    <property type="entry name" value="ZF_MYND_2"/>
    <property type="match status" value="1"/>
</dbReference>
<evidence type="ECO:0000313" key="7">
    <source>
        <dbReference type="Proteomes" id="UP001218218"/>
    </source>
</evidence>
<keyword evidence="2 4" id="KW-0863">Zinc-finger</keyword>
<keyword evidence="3" id="KW-0862">Zinc</keyword>
<evidence type="ECO:0000256" key="2">
    <source>
        <dbReference type="ARBA" id="ARBA00022771"/>
    </source>
</evidence>
<comment type="caution">
    <text evidence="6">The sequence shown here is derived from an EMBL/GenBank/DDBJ whole genome shotgun (WGS) entry which is preliminary data.</text>
</comment>
<dbReference type="InterPro" id="IPR002893">
    <property type="entry name" value="Znf_MYND"/>
</dbReference>
<dbReference type="Proteomes" id="UP001218218">
    <property type="component" value="Unassembled WGS sequence"/>
</dbReference>
<dbReference type="AlphaFoldDB" id="A0AAD7ANV6"/>
<protein>
    <recommendedName>
        <fullName evidence="5">MYND-type domain-containing protein</fullName>
    </recommendedName>
</protein>
<sequence length="550" mass="61309">MHPELRVENFFGLPEPYRATAISAAQGSIPDMRKARRLCGELGAEGYRLVPVFYYGLDISGIPSAADLDVAPWSSDNSCILAMLSLNGLAAILGHESMEGRMSSFSQLVPDLWPRAWDWIVFFDKYWDSVPCLIAKDPRVVYSSYCFVIRRVAECVEGLVDQSPGLRRILSRTWKLLITGTPAHTQEHYLYSLVTNVLMLVWKGLNSDTVHEALEGTGGTYNDLASIIVLQMKKSILTPSSHASGEILLQMAVSGIMFITAICSIDVTFKSVILSHGIIKAEVAALCSLTNVNHDSGDRIQTLCLPCLEDILNISPGYPNLRRAMKAGLLRLIITLGQKPGASHTPLQKLLVEILPQSTVYRSVLSQLERSLCEVQDILLSPDFVSSDVYEDWSNFVNLAQSRIAFMKRYDGRSASQNVCYSSDCWITKPKTEFWRCSGCRQALYCSVACQSADWTTGGHRHSCNSFRAAYDCANESMSKRDLSFLRTLVHAEYVHQRPAILWRQTIAIPKYPPDSWPAVLVVDKSNGATWFLMLDASDHSKQLVDQIYG</sequence>
<evidence type="ECO:0000256" key="4">
    <source>
        <dbReference type="PROSITE-ProRule" id="PRU00134"/>
    </source>
</evidence>
<dbReference type="PROSITE" id="PS01360">
    <property type="entry name" value="ZF_MYND_1"/>
    <property type="match status" value="1"/>
</dbReference>
<evidence type="ECO:0000259" key="5">
    <source>
        <dbReference type="PROSITE" id="PS50865"/>
    </source>
</evidence>
<evidence type="ECO:0000256" key="3">
    <source>
        <dbReference type="ARBA" id="ARBA00022833"/>
    </source>
</evidence>
<evidence type="ECO:0000313" key="6">
    <source>
        <dbReference type="EMBL" id="KAJ7362989.1"/>
    </source>
</evidence>
<dbReference type="Pfam" id="PF01753">
    <property type="entry name" value="zf-MYND"/>
    <property type="match status" value="1"/>
</dbReference>